<comment type="caution">
    <text evidence="1">The sequence shown here is derived from an EMBL/GenBank/DDBJ whole genome shotgun (WGS) entry which is preliminary data.</text>
</comment>
<dbReference type="Proteomes" id="UP000215335">
    <property type="component" value="Unassembled WGS sequence"/>
</dbReference>
<accession>A0A232EUY0</accession>
<organism evidence="1 2">
    <name type="scientific">Trichomalopsis sarcophagae</name>
    <dbReference type="NCBI Taxonomy" id="543379"/>
    <lineage>
        <taxon>Eukaryota</taxon>
        <taxon>Metazoa</taxon>
        <taxon>Ecdysozoa</taxon>
        <taxon>Arthropoda</taxon>
        <taxon>Hexapoda</taxon>
        <taxon>Insecta</taxon>
        <taxon>Pterygota</taxon>
        <taxon>Neoptera</taxon>
        <taxon>Endopterygota</taxon>
        <taxon>Hymenoptera</taxon>
        <taxon>Apocrita</taxon>
        <taxon>Proctotrupomorpha</taxon>
        <taxon>Chalcidoidea</taxon>
        <taxon>Pteromalidae</taxon>
        <taxon>Pteromalinae</taxon>
        <taxon>Trichomalopsis</taxon>
    </lineage>
</organism>
<dbReference type="EMBL" id="NNAY01002077">
    <property type="protein sequence ID" value="OXU22146.1"/>
    <property type="molecule type" value="Genomic_DNA"/>
</dbReference>
<reference evidence="1 2" key="1">
    <citation type="journal article" date="2017" name="Curr. Biol.">
        <title>The Evolution of Venom by Co-option of Single-Copy Genes.</title>
        <authorList>
            <person name="Martinson E.O."/>
            <person name="Mrinalini"/>
            <person name="Kelkar Y.D."/>
            <person name="Chang C.H."/>
            <person name="Werren J.H."/>
        </authorList>
    </citation>
    <scope>NUCLEOTIDE SEQUENCE [LARGE SCALE GENOMIC DNA]</scope>
    <source>
        <strain evidence="1 2">Alberta</strain>
        <tissue evidence="1">Whole body</tissue>
    </source>
</reference>
<gene>
    <name evidence="1" type="ORF">TSAR_001568</name>
</gene>
<name>A0A232EUY0_9HYME</name>
<sequence>MAEGKEEPTDGGLLMDGWKNSSANTKNVVSMIRLESFNFSSKQETAQNLIDVFQQSIVLTRYRFNVNLHGVVTDNASNIMSMGRMCELWHTTCNSHSGNLLCKAMVDVSFAKQVNTLLKEFKNPNLEHLLVEAGENRIILAGDTRWCSYRDVFRRALRNAPFMWLVVNNGAIIKDDNRNLLFDDNFELRLQESLVMLDPVCKLIRNCEKNTATITDSTEYWLQINLPAINNDFEVLIENRLVKIINKYG</sequence>
<protein>
    <recommendedName>
        <fullName evidence="3">DUF659 domain-containing protein</fullName>
    </recommendedName>
</protein>
<keyword evidence="2" id="KW-1185">Reference proteome</keyword>
<evidence type="ECO:0000313" key="2">
    <source>
        <dbReference type="Proteomes" id="UP000215335"/>
    </source>
</evidence>
<dbReference type="AlphaFoldDB" id="A0A232EUY0"/>
<dbReference type="SUPFAM" id="SSF53098">
    <property type="entry name" value="Ribonuclease H-like"/>
    <property type="match status" value="1"/>
</dbReference>
<proteinExistence type="predicted"/>
<evidence type="ECO:0008006" key="3">
    <source>
        <dbReference type="Google" id="ProtNLM"/>
    </source>
</evidence>
<dbReference type="OrthoDB" id="7684415at2759"/>
<evidence type="ECO:0000313" key="1">
    <source>
        <dbReference type="EMBL" id="OXU22146.1"/>
    </source>
</evidence>
<dbReference type="InterPro" id="IPR012337">
    <property type="entry name" value="RNaseH-like_sf"/>
</dbReference>
<dbReference type="STRING" id="543379.A0A232EUY0"/>